<organism evidence="2 3">
    <name type="scientific">Segniliparus rugosus (strain ATCC BAA-974 / DSM 45345 / CCUG 50838 / CIP 108380 / JCM 13579 / CDC 945)</name>
    <dbReference type="NCBI Taxonomy" id="679197"/>
    <lineage>
        <taxon>Bacteria</taxon>
        <taxon>Bacillati</taxon>
        <taxon>Actinomycetota</taxon>
        <taxon>Actinomycetes</taxon>
        <taxon>Mycobacteriales</taxon>
        <taxon>Segniliparaceae</taxon>
        <taxon>Segniliparus</taxon>
    </lineage>
</organism>
<dbReference type="AlphaFoldDB" id="E5XNL6"/>
<accession>E5XNL6</accession>
<evidence type="ECO:0000313" key="2">
    <source>
        <dbReference type="EMBL" id="EFV14054.2"/>
    </source>
</evidence>
<keyword evidence="3" id="KW-1185">Reference proteome</keyword>
<gene>
    <name evidence="2" type="ORF">HMPREF9336_01087</name>
</gene>
<comment type="caution">
    <text evidence="2">The sequence shown here is derived from an EMBL/GenBank/DDBJ whole genome shotgun (WGS) entry which is preliminary data.</text>
</comment>
<sequence>MMRPLFAALLVASALPAAQTLPAAADPNGSMVSCSASLPAEPQPNSDVAAEARDFAQTWFDDLSRHASANEMLSYLNLHSLVMSFPDPTSATPASVCDEASFRQWYDAAGARYAGQRYEILSFDAGGTDDQPIVHLSVDWSGTDSQTGQPFHYTVSQAWSLARGGPHGFVIEMYLVRDLAPA</sequence>
<reference evidence="2 3" key="1">
    <citation type="journal article" date="2011" name="Stand. Genomic Sci.">
        <title>High quality draft genome sequence of Segniliparus rugosus CDC 945(T)= (ATCC BAA-974(T)).</title>
        <authorList>
            <person name="Earl A.M."/>
            <person name="Desjardins C.A."/>
            <person name="Fitzgerald M.G."/>
            <person name="Arachchi H.M."/>
            <person name="Zeng Q."/>
            <person name="Mehta T."/>
            <person name="Griggs A."/>
            <person name="Birren B.W."/>
            <person name="Toney N.C."/>
            <person name="Carr J."/>
            <person name="Posey J."/>
            <person name="Butler W.R."/>
        </authorList>
    </citation>
    <scope>NUCLEOTIDE SEQUENCE [LARGE SCALE GENOMIC DNA]</scope>
    <source>
        <strain evidence="3">ATCC BAA-974 / DSM 45345 / CCUG 50838 / CIP 108380 / JCM 13579 / CDC 945</strain>
    </source>
</reference>
<dbReference type="EMBL" id="ACZI02000003">
    <property type="protein sequence ID" value="EFV14054.2"/>
    <property type="molecule type" value="Genomic_DNA"/>
</dbReference>
<keyword evidence="1" id="KW-0732">Signal</keyword>
<dbReference type="HOGENOM" id="CLU_1433564_0_0_11"/>
<name>E5XNL6_SEGRC</name>
<dbReference type="Proteomes" id="UP000004816">
    <property type="component" value="Unassembled WGS sequence"/>
</dbReference>
<evidence type="ECO:0008006" key="4">
    <source>
        <dbReference type="Google" id="ProtNLM"/>
    </source>
</evidence>
<evidence type="ECO:0000313" key="3">
    <source>
        <dbReference type="Proteomes" id="UP000004816"/>
    </source>
</evidence>
<evidence type="ECO:0000256" key="1">
    <source>
        <dbReference type="SAM" id="SignalP"/>
    </source>
</evidence>
<dbReference type="RefSeq" id="WP_021030824.1">
    <property type="nucleotide sequence ID" value="NZ_KI391954.1"/>
</dbReference>
<dbReference type="STRING" id="679197.HMPREF9336_01087"/>
<proteinExistence type="predicted"/>
<dbReference type="eggNOG" id="ENOG502ZW4G">
    <property type="taxonomic scope" value="Bacteria"/>
</dbReference>
<feature type="signal peptide" evidence="1">
    <location>
        <begin position="1"/>
        <end position="25"/>
    </location>
</feature>
<protein>
    <recommendedName>
        <fullName evidence="4">SnoaL-like domain-containing protein</fullName>
    </recommendedName>
</protein>
<feature type="chain" id="PRO_5003202854" description="SnoaL-like domain-containing protein" evidence="1">
    <location>
        <begin position="26"/>
        <end position="182"/>
    </location>
</feature>